<feature type="region of interest" description="Disordered" evidence="1">
    <location>
        <begin position="128"/>
        <end position="202"/>
    </location>
</feature>
<protein>
    <submittedName>
        <fullName evidence="4">DUF805 domain-containing protein</fullName>
    </submittedName>
</protein>
<evidence type="ECO:0000256" key="2">
    <source>
        <dbReference type="SAM" id="Phobius"/>
    </source>
</evidence>
<comment type="caution">
    <text evidence="4">The sequence shown here is derived from an EMBL/GenBank/DDBJ whole genome shotgun (WGS) entry which is preliminary data.</text>
</comment>
<evidence type="ECO:0000313" key="6">
    <source>
        <dbReference type="Proteomes" id="UP000374630"/>
    </source>
</evidence>
<reference evidence="5 6" key="1">
    <citation type="journal article" date="2019" name="Syst. Appl. Microbiol.">
        <title>Characterization of Bifidobacterium species in feaces of the Egyptian fruit bat: Description of B. vespertilionis sp. nov. and B. rousetti sp. nov.</title>
        <authorList>
            <person name="Modesto M."/>
            <person name="Satti M."/>
            <person name="Watanabe K."/>
            <person name="Puglisi E."/>
            <person name="Morelli L."/>
            <person name="Huang C.-H."/>
            <person name="Liou J.-S."/>
            <person name="Miyashita M."/>
            <person name="Tamura T."/>
            <person name="Saito S."/>
            <person name="Mori K."/>
            <person name="Huang L."/>
            <person name="Sciavilla P."/>
            <person name="Sandri C."/>
            <person name="Spiezio C."/>
            <person name="Vitali F."/>
            <person name="Cavalieri D."/>
            <person name="Perpetuini G."/>
            <person name="Tofalo R."/>
            <person name="Bonetti A."/>
            <person name="Arita M."/>
            <person name="Mattarelli P."/>
        </authorList>
    </citation>
    <scope>NUCLEOTIDE SEQUENCE [LARGE SCALE GENOMIC DNA]</scope>
    <source>
        <strain evidence="3 6">RST16</strain>
        <strain evidence="4 5">RST8</strain>
    </source>
</reference>
<organism evidence="4 5">
    <name type="scientific">Bifidobacterium vespertilionis</name>
    <dbReference type="NCBI Taxonomy" id="2562524"/>
    <lineage>
        <taxon>Bacteria</taxon>
        <taxon>Bacillati</taxon>
        <taxon>Actinomycetota</taxon>
        <taxon>Actinomycetes</taxon>
        <taxon>Bifidobacteriales</taxon>
        <taxon>Bifidobacteriaceae</taxon>
        <taxon>Bifidobacterium</taxon>
    </lineage>
</organism>
<dbReference type="InterPro" id="IPR008523">
    <property type="entry name" value="DUF805"/>
</dbReference>
<dbReference type="GO" id="GO:0016020">
    <property type="term" value="C:membrane"/>
    <property type="evidence" value="ECO:0007669"/>
    <property type="project" value="InterPro"/>
</dbReference>
<feature type="transmembrane region" description="Helical" evidence="2">
    <location>
        <begin position="309"/>
        <end position="342"/>
    </location>
</feature>
<keyword evidence="2" id="KW-0472">Membrane</keyword>
<evidence type="ECO:0000313" key="4">
    <source>
        <dbReference type="EMBL" id="KAA8822943.1"/>
    </source>
</evidence>
<feature type="transmembrane region" description="Helical" evidence="2">
    <location>
        <begin position="277"/>
        <end position="297"/>
    </location>
</feature>
<feature type="transmembrane region" description="Helical" evidence="2">
    <location>
        <begin position="362"/>
        <end position="380"/>
    </location>
</feature>
<keyword evidence="2" id="KW-1133">Transmembrane helix</keyword>
<evidence type="ECO:0000256" key="1">
    <source>
        <dbReference type="SAM" id="MobiDB-lite"/>
    </source>
</evidence>
<dbReference type="Proteomes" id="UP000374630">
    <property type="component" value="Unassembled WGS sequence"/>
</dbReference>
<dbReference type="EMBL" id="RZOA01000013">
    <property type="protein sequence ID" value="KAA8822943.1"/>
    <property type="molecule type" value="Genomic_DNA"/>
</dbReference>
<evidence type="ECO:0000313" key="3">
    <source>
        <dbReference type="EMBL" id="KAA8818809.1"/>
    </source>
</evidence>
<dbReference type="Proteomes" id="UP000345527">
    <property type="component" value="Unassembled WGS sequence"/>
</dbReference>
<dbReference type="OrthoDB" id="9812349at2"/>
<gene>
    <name evidence="4" type="ORF">EM848_07130</name>
    <name evidence="3" type="ORF">EMO90_09070</name>
</gene>
<evidence type="ECO:0000313" key="5">
    <source>
        <dbReference type="Proteomes" id="UP000345527"/>
    </source>
</evidence>
<sequence>MPSCTVAGEGWHLQKDANMNNNFNDEHTGDQRGTGTAMPYMEGYAAQAQNSDAPPHTHAAHAAHAAVPAGTATYDSSVPGMSNITGAVNMSGTAGYADAYVPYAAAGPQPVTNETAVNGTAGEWAGQQWAAQPTGQPGYAPPNPAFPGYGPQPAQPQPSFQPQQHTQQQAQPPFQPSFQPPLKSQNAFQDRFQPPLQPPRHQSIAVATTRPWRPLADCSFAEAIQRVFLGYLTFDGRSSPREFWFGTLFNLMVTLALASLKLTSILASRIIPFADLFMMLSILWSVAMFVPMLALSVRRAHDSGRSGRHVAAITVINTIGSVAHLVSFVSAAISVAAILASYHSPTVWLYNTAGMTSVTASLIGWLSYLIAGVWCIWLMTRPSDPAATRWDRNR</sequence>
<dbReference type="Pfam" id="PF05656">
    <property type="entry name" value="DUF805"/>
    <property type="match status" value="1"/>
</dbReference>
<name>A0A5J5E1N3_9BIFI</name>
<accession>A0A5J5E1N3</accession>
<feature type="compositionally biased region" description="Low complexity" evidence="1">
    <location>
        <begin position="146"/>
        <end position="172"/>
    </location>
</feature>
<dbReference type="EMBL" id="RZNZ01000013">
    <property type="protein sequence ID" value="KAA8818809.1"/>
    <property type="molecule type" value="Genomic_DNA"/>
</dbReference>
<dbReference type="AlphaFoldDB" id="A0A5J5E1N3"/>
<proteinExistence type="predicted"/>
<keyword evidence="2" id="KW-0812">Transmembrane</keyword>
<keyword evidence="6" id="KW-1185">Reference proteome</keyword>
<feature type="transmembrane region" description="Helical" evidence="2">
    <location>
        <begin position="243"/>
        <end position="271"/>
    </location>
</feature>